<feature type="domain" description="MMS19 N-terminal" evidence="2">
    <location>
        <begin position="32"/>
        <end position="291"/>
    </location>
</feature>
<dbReference type="STRING" id="29172.A0A0D8XZP2"/>
<comment type="subcellular location">
    <subcellularLocation>
        <location evidence="1">Cytoplasm</location>
        <location evidence="1">Cytoskeleton</location>
        <location evidence="1">Spindle</location>
    </subcellularLocation>
    <subcellularLocation>
        <location evidence="1">Nucleus</location>
    </subcellularLocation>
</comment>
<dbReference type="GO" id="GO:0005819">
    <property type="term" value="C:spindle"/>
    <property type="evidence" value="ECO:0007669"/>
    <property type="project" value="UniProtKB-SubCell"/>
</dbReference>
<evidence type="ECO:0000313" key="3">
    <source>
        <dbReference type="EMBL" id="KJH49940.1"/>
    </source>
</evidence>
<sequence>MTPFENQSDLFQQLVVERRLSLSEFFESRRPLFFSDSDIVKENAFSELGDLICSFPKDFLSEQQVELLLNFLLQQLDASIVAAPYCIRGINHLVLHSSNFPHGFEIPLFQIMFRDGNVQSWDPEKRLLQYIYEKFNKYSMLKFSSTILDVVPLGLDFVSAFIKTISGEQHPKCLPMVFRMFVIVAHSFSIGPLVEDMFEIMSWYFPIEFKQSSSGAPITQELLERGCIKCLTALPEFGPFCYLLIEEKMTDEECSIEQKHEACALLAEAVMVFRPDDIVNHLEPILGGLRAIGLNPKCL</sequence>
<keyword evidence="1" id="KW-0963">Cytoplasm</keyword>
<evidence type="ECO:0000259" key="2">
    <source>
        <dbReference type="Pfam" id="PF14500"/>
    </source>
</evidence>
<dbReference type="InterPro" id="IPR029240">
    <property type="entry name" value="MMS19_N"/>
</dbReference>
<gene>
    <name evidence="3" type="ORF">DICVIV_03887</name>
</gene>
<dbReference type="GO" id="GO:0006281">
    <property type="term" value="P:DNA repair"/>
    <property type="evidence" value="ECO:0007669"/>
    <property type="project" value="UniProtKB-UniRule"/>
</dbReference>
<accession>A0A0D8XZP2</accession>
<dbReference type="Pfam" id="PF14500">
    <property type="entry name" value="MMS19_N"/>
    <property type="match status" value="1"/>
</dbReference>
<evidence type="ECO:0000256" key="1">
    <source>
        <dbReference type="RuleBase" id="RU367072"/>
    </source>
</evidence>
<comment type="subunit">
    <text evidence="1">Component of the CIA complex.</text>
</comment>
<keyword evidence="4" id="KW-1185">Reference proteome</keyword>
<dbReference type="Proteomes" id="UP000053766">
    <property type="component" value="Unassembled WGS sequence"/>
</dbReference>
<dbReference type="GO" id="GO:0016226">
    <property type="term" value="P:iron-sulfur cluster assembly"/>
    <property type="evidence" value="ECO:0007669"/>
    <property type="project" value="UniProtKB-UniRule"/>
</dbReference>
<dbReference type="SUPFAM" id="SSF48371">
    <property type="entry name" value="ARM repeat"/>
    <property type="match status" value="1"/>
</dbReference>
<dbReference type="PANTHER" id="PTHR12891:SF0">
    <property type="entry name" value="MMS19 NUCLEOTIDE EXCISION REPAIR PROTEIN HOMOLOG"/>
    <property type="match status" value="1"/>
</dbReference>
<dbReference type="InterPro" id="IPR016024">
    <property type="entry name" value="ARM-type_fold"/>
</dbReference>
<dbReference type="GO" id="GO:0051604">
    <property type="term" value="P:protein maturation"/>
    <property type="evidence" value="ECO:0007669"/>
    <property type="project" value="UniProtKB-UniRule"/>
</dbReference>
<keyword evidence="1" id="KW-0234">DNA repair</keyword>
<reference evidence="3 4" key="1">
    <citation type="submission" date="2013-11" db="EMBL/GenBank/DDBJ databases">
        <title>Draft genome of the bovine lungworm Dictyocaulus viviparus.</title>
        <authorList>
            <person name="Mitreva M."/>
        </authorList>
    </citation>
    <scope>NUCLEOTIDE SEQUENCE [LARGE SCALE GENOMIC DNA]</scope>
    <source>
        <strain evidence="3 4">HannoverDv2000</strain>
    </source>
</reference>
<evidence type="ECO:0000313" key="4">
    <source>
        <dbReference type="Proteomes" id="UP000053766"/>
    </source>
</evidence>
<proteinExistence type="inferred from homology"/>
<keyword evidence="1" id="KW-0539">Nucleus</keyword>
<dbReference type="OrthoDB" id="342900at2759"/>
<dbReference type="EMBL" id="KN716219">
    <property type="protein sequence ID" value="KJH49940.1"/>
    <property type="molecule type" value="Genomic_DNA"/>
</dbReference>
<dbReference type="GO" id="GO:0097361">
    <property type="term" value="C:cytosolic [4Fe-4S] assembly targeting complex"/>
    <property type="evidence" value="ECO:0007669"/>
    <property type="project" value="UniProtKB-UniRule"/>
</dbReference>
<comment type="similarity">
    <text evidence="1">Belongs to the MET18/MMS19 family.</text>
</comment>
<dbReference type="PANTHER" id="PTHR12891">
    <property type="entry name" value="DNA REPAIR/TRANSCRIPTION PROTEIN MET18/MMS19"/>
    <property type="match status" value="1"/>
</dbReference>
<keyword evidence="1" id="KW-0206">Cytoskeleton</keyword>
<keyword evidence="1" id="KW-0227">DNA damage</keyword>
<comment type="function">
    <text evidence="1">Key component of the cytosolic iron-sulfur protein assembly (CIA) complex, a multiprotein complex that mediates the incorporation of iron-sulfur cluster into apoproteins specifically involved in DNA metabolism and genomic integrity. In the CIA complex, MMS19 acts as an adapter between early-acting CIA components and a subset of cellular target iron-sulfur proteins.</text>
</comment>
<name>A0A0D8XZP2_DICVI</name>
<dbReference type="GO" id="GO:0005634">
    <property type="term" value="C:nucleus"/>
    <property type="evidence" value="ECO:0007669"/>
    <property type="project" value="UniProtKB-SubCell"/>
</dbReference>
<dbReference type="InterPro" id="IPR039920">
    <property type="entry name" value="MMS19"/>
</dbReference>
<dbReference type="AlphaFoldDB" id="A0A0D8XZP2"/>
<protein>
    <recommendedName>
        <fullName evidence="1">MMS19 nucleotide excision repair protein</fullName>
    </recommendedName>
</protein>
<organism evidence="3 4">
    <name type="scientific">Dictyocaulus viviparus</name>
    <name type="common">Bovine lungworm</name>
    <dbReference type="NCBI Taxonomy" id="29172"/>
    <lineage>
        <taxon>Eukaryota</taxon>
        <taxon>Metazoa</taxon>
        <taxon>Ecdysozoa</taxon>
        <taxon>Nematoda</taxon>
        <taxon>Chromadorea</taxon>
        <taxon>Rhabditida</taxon>
        <taxon>Rhabditina</taxon>
        <taxon>Rhabditomorpha</taxon>
        <taxon>Strongyloidea</taxon>
        <taxon>Metastrongylidae</taxon>
        <taxon>Dictyocaulus</taxon>
    </lineage>
</organism>
<reference evidence="4" key="2">
    <citation type="journal article" date="2016" name="Sci. Rep.">
        <title>Dictyocaulus viviparus genome, variome and transcriptome elucidate lungworm biology and support future intervention.</title>
        <authorList>
            <person name="McNulty S.N."/>
            <person name="Strube C."/>
            <person name="Rosa B.A."/>
            <person name="Martin J.C."/>
            <person name="Tyagi R."/>
            <person name="Choi Y.J."/>
            <person name="Wang Q."/>
            <person name="Hallsworth Pepin K."/>
            <person name="Zhang X."/>
            <person name="Ozersky P."/>
            <person name="Wilson R.K."/>
            <person name="Sternberg P.W."/>
            <person name="Gasser R.B."/>
            <person name="Mitreva M."/>
        </authorList>
    </citation>
    <scope>NUCLEOTIDE SEQUENCE [LARGE SCALE GENOMIC DNA]</scope>
    <source>
        <strain evidence="4">HannoverDv2000</strain>
    </source>
</reference>